<dbReference type="EMBL" id="AJLS01000097">
    <property type="protein sequence ID" value="EKN66971.1"/>
    <property type="molecule type" value="Genomic_DNA"/>
</dbReference>
<dbReference type="AlphaFoldDB" id="K6E1C4"/>
<dbReference type="InterPro" id="IPR003673">
    <property type="entry name" value="CoA-Trfase_fam_III"/>
</dbReference>
<dbReference type="Gene3D" id="3.30.1540.10">
    <property type="entry name" value="formyl-coa transferase, domain 3"/>
    <property type="match status" value="1"/>
</dbReference>
<dbReference type="GO" id="GO:0008410">
    <property type="term" value="F:CoA-transferase activity"/>
    <property type="evidence" value="ECO:0007669"/>
    <property type="project" value="TreeGrafter"/>
</dbReference>
<dbReference type="InterPro" id="IPR044855">
    <property type="entry name" value="CoA-Trfase_III_dom3_sf"/>
</dbReference>
<organism evidence="2 3">
    <name type="scientific">Neobacillus bataviensis LMG 21833</name>
    <dbReference type="NCBI Taxonomy" id="1117379"/>
    <lineage>
        <taxon>Bacteria</taxon>
        <taxon>Bacillati</taxon>
        <taxon>Bacillota</taxon>
        <taxon>Bacilli</taxon>
        <taxon>Bacillales</taxon>
        <taxon>Bacillaceae</taxon>
        <taxon>Neobacillus</taxon>
    </lineage>
</organism>
<dbReference type="Gene3D" id="3.40.50.10540">
    <property type="entry name" value="Crotonobetainyl-coa:carnitine coa-transferase, domain 1"/>
    <property type="match status" value="1"/>
</dbReference>
<dbReference type="InterPro" id="IPR023606">
    <property type="entry name" value="CoA-Trfase_III_dom_1_sf"/>
</dbReference>
<dbReference type="InterPro" id="IPR050483">
    <property type="entry name" value="CoA-transferase_III_domain"/>
</dbReference>
<dbReference type="RefSeq" id="WP_007085763.1">
    <property type="nucleotide sequence ID" value="NZ_AJLS01000097.1"/>
</dbReference>
<dbReference type="STRING" id="1117379.BABA_13822"/>
<sequence length="410" mass="45431">MHKPLKGIRILDLSQAWAGPYASMMLADIGAEVIKIEPPVTGDHVRSWVTKDTNGHSPHLLAVNRNKKSIILDLKNETGKRLFFDMAEKSDIVIENFRPGIMKKLGIDYEEVRKRNPEIIFCSVSGFGQTGPYRDIAAYDLIIQGEGGAMSVTGERGGRPLKPGVPQADVFGAMVASFSIMSAIMTKQQTGKGAYLDIAMMDAQITLMGYYLANYAISGNVGKPMGTAHSLMVPYQSFPAKDIEINVAVLNDRAWKHFCKVIGKTEWIDDPRFLTGGDRVENRDVLVPLIEEITMTQDANYWIKKFSEKGIPVGAINPTDRLYTHPQAIHRNMLRKVEHPEIGEILLPGIPWKLPGIDDEDIMSPPLHGQHTKDVLKEVLNLSDEQIKKLEENKVITPVAKGQLPAAKGS</sequence>
<dbReference type="Pfam" id="PF02515">
    <property type="entry name" value="CoA_transf_3"/>
    <property type="match status" value="1"/>
</dbReference>
<dbReference type="Proteomes" id="UP000006316">
    <property type="component" value="Unassembled WGS sequence"/>
</dbReference>
<evidence type="ECO:0000256" key="1">
    <source>
        <dbReference type="ARBA" id="ARBA00022679"/>
    </source>
</evidence>
<keyword evidence="1" id="KW-0808">Transferase</keyword>
<evidence type="ECO:0000313" key="2">
    <source>
        <dbReference type="EMBL" id="EKN66971.1"/>
    </source>
</evidence>
<dbReference type="PANTHER" id="PTHR48207">
    <property type="entry name" value="SUCCINATE--HYDROXYMETHYLGLUTARATE COA-TRANSFERASE"/>
    <property type="match status" value="1"/>
</dbReference>
<dbReference type="PATRIC" id="fig|1117379.3.peg.2852"/>
<protein>
    <submittedName>
        <fullName evidence="2">L-carnitine dehydratase/bile acid-inducible protein F</fullName>
    </submittedName>
</protein>
<dbReference type="PANTHER" id="PTHR48207:SF3">
    <property type="entry name" value="SUCCINATE--HYDROXYMETHYLGLUTARATE COA-TRANSFERASE"/>
    <property type="match status" value="1"/>
</dbReference>
<evidence type="ECO:0000313" key="3">
    <source>
        <dbReference type="Proteomes" id="UP000006316"/>
    </source>
</evidence>
<gene>
    <name evidence="2" type="ORF">BABA_13822</name>
</gene>
<dbReference type="eggNOG" id="COG1804">
    <property type="taxonomic scope" value="Bacteria"/>
</dbReference>
<reference evidence="2 3" key="1">
    <citation type="journal article" date="2012" name="Front. Microbiol.">
        <title>Redundancy and modularity in membrane-associated dissimilatory nitrate reduction in Bacillus.</title>
        <authorList>
            <person name="Heylen K."/>
            <person name="Keltjens J."/>
        </authorList>
    </citation>
    <scope>NUCLEOTIDE SEQUENCE [LARGE SCALE GENOMIC DNA]</scope>
    <source>
        <strain evidence="3">LMG 21833T</strain>
    </source>
</reference>
<keyword evidence="3" id="KW-1185">Reference proteome</keyword>
<proteinExistence type="predicted"/>
<name>K6E1C4_9BACI</name>
<dbReference type="SUPFAM" id="SSF89796">
    <property type="entry name" value="CoA-transferase family III (CaiB/BaiF)"/>
    <property type="match status" value="1"/>
</dbReference>
<comment type="caution">
    <text evidence="2">The sequence shown here is derived from an EMBL/GenBank/DDBJ whole genome shotgun (WGS) entry which is preliminary data.</text>
</comment>
<dbReference type="OrthoDB" id="9797653at2"/>
<accession>K6E1C4</accession>